<reference evidence="1 2" key="1">
    <citation type="journal article" date="2017" name="Curr. Biol.">
        <title>Genome architecture and evolution of a unichromosomal asexual nematode.</title>
        <authorList>
            <person name="Fradin H."/>
            <person name="Zegar C."/>
            <person name="Gutwein M."/>
            <person name="Lucas J."/>
            <person name="Kovtun M."/>
            <person name="Corcoran D."/>
            <person name="Baugh L.R."/>
            <person name="Kiontke K."/>
            <person name="Gunsalus K."/>
            <person name="Fitch D.H."/>
            <person name="Piano F."/>
        </authorList>
    </citation>
    <scope>NUCLEOTIDE SEQUENCE [LARGE SCALE GENOMIC DNA]</scope>
    <source>
        <strain evidence="1">PF1309</strain>
    </source>
</reference>
<keyword evidence="2" id="KW-1185">Reference proteome</keyword>
<protein>
    <submittedName>
        <fullName evidence="1">Uncharacterized protein</fullName>
    </submittedName>
</protein>
<evidence type="ECO:0000313" key="1">
    <source>
        <dbReference type="EMBL" id="PAV81837.1"/>
    </source>
</evidence>
<dbReference type="Proteomes" id="UP000218231">
    <property type="component" value="Unassembled WGS sequence"/>
</dbReference>
<organism evidence="1 2">
    <name type="scientific">Diploscapter pachys</name>
    <dbReference type="NCBI Taxonomy" id="2018661"/>
    <lineage>
        <taxon>Eukaryota</taxon>
        <taxon>Metazoa</taxon>
        <taxon>Ecdysozoa</taxon>
        <taxon>Nematoda</taxon>
        <taxon>Chromadorea</taxon>
        <taxon>Rhabditida</taxon>
        <taxon>Rhabditina</taxon>
        <taxon>Rhabditomorpha</taxon>
        <taxon>Rhabditoidea</taxon>
        <taxon>Rhabditidae</taxon>
        <taxon>Diploscapter</taxon>
    </lineage>
</organism>
<sequence length="397" mass="46058">MFDRLNDYLIRQVVSRLEFEDALKLSSCCKEKGLLRSALGTASTAHWPPVSAYNLHIYTGSSWCETPIKEPFRLLLDLNIPINSISRNNSQMLLLHMAFEVDENGQRPQPKDMLKWLKREIDLAAKSMIDDTGEAYRIYENHKSIYPTCCEMIHEASHTIRYLMSRLNFDTRVSIEKVGGELFWTILKAVESNPHNVKELNIHHIYAKKEDEYRFAQLQNCFSSFNKICIKTDEFLPALLVNPAFKCRYLEVTVRDDGKDFFSVLPNIQSEIIRQTFTFGNFQAAQLDDVKASIILQKIVATTDRIIRYVQLHFNPVNLQIETFQEKLLSRFPPESVRNIMLAPGNGRFSVELTTTIQWLIISKCHRNNSISLFIVNKKYLTSTQRQKSRLLLEINI</sequence>
<proteinExistence type="predicted"/>
<comment type="caution">
    <text evidence="1">The sequence shown here is derived from an EMBL/GenBank/DDBJ whole genome shotgun (WGS) entry which is preliminary data.</text>
</comment>
<accession>A0A2A2L712</accession>
<dbReference type="EMBL" id="LIAE01007117">
    <property type="protein sequence ID" value="PAV81837.1"/>
    <property type="molecule type" value="Genomic_DNA"/>
</dbReference>
<evidence type="ECO:0000313" key="2">
    <source>
        <dbReference type="Proteomes" id="UP000218231"/>
    </source>
</evidence>
<dbReference type="AlphaFoldDB" id="A0A2A2L712"/>
<gene>
    <name evidence="1" type="ORF">WR25_20324</name>
</gene>
<name>A0A2A2L712_9BILA</name>